<sequence>MKKIYGNKGIAVIWEELSNEDYYSLEKEGLAIDRITLQKLFIHITGGEVE</sequence>
<dbReference type="AlphaFoldDB" id="A0A5M9H4M9"/>
<keyword evidence="1" id="KW-0067">ATP-binding</keyword>
<organism evidence="1 2">
    <name type="scientific">Bacillus paranthracis</name>
    <dbReference type="NCBI Taxonomy" id="2026186"/>
    <lineage>
        <taxon>Bacteria</taxon>
        <taxon>Bacillati</taxon>
        <taxon>Bacillota</taxon>
        <taxon>Bacilli</taxon>
        <taxon>Bacillales</taxon>
        <taxon>Bacillaceae</taxon>
        <taxon>Bacillus</taxon>
        <taxon>Bacillus cereus group</taxon>
    </lineage>
</organism>
<evidence type="ECO:0000313" key="1">
    <source>
        <dbReference type="EMBL" id="KAA8481239.1"/>
    </source>
</evidence>
<gene>
    <name evidence="1" type="ORF">FYW06_05395</name>
</gene>
<dbReference type="GO" id="GO:0005524">
    <property type="term" value="F:ATP binding"/>
    <property type="evidence" value="ECO:0007669"/>
    <property type="project" value="UniProtKB-KW"/>
</dbReference>
<dbReference type="EMBL" id="VXCE01000001">
    <property type="protein sequence ID" value="KAA8481239.1"/>
    <property type="molecule type" value="Genomic_DNA"/>
</dbReference>
<protein>
    <submittedName>
        <fullName evidence="1">ABC transporter ATP-binding protein</fullName>
    </submittedName>
</protein>
<dbReference type="Proteomes" id="UP000325411">
    <property type="component" value="Unassembled WGS sequence"/>
</dbReference>
<name>A0A5M9H4M9_9BACI</name>
<proteinExistence type="predicted"/>
<evidence type="ECO:0000313" key="2">
    <source>
        <dbReference type="Proteomes" id="UP000325411"/>
    </source>
</evidence>
<accession>A0A5M9H4M9</accession>
<keyword evidence="1" id="KW-0547">Nucleotide-binding</keyword>
<reference evidence="1 2" key="1">
    <citation type="submission" date="2019-09" db="EMBL/GenBank/DDBJ databases">
        <authorList>
            <person name="Geng P."/>
            <person name="Wan X."/>
            <person name="Zhou G."/>
            <person name="Yuan Z."/>
            <person name="Hu X."/>
        </authorList>
    </citation>
    <scope>NUCLEOTIDE SEQUENCE [LARGE SCALE GENOMIC DNA]</scope>
    <source>
        <strain evidence="1 2">EFR-4</strain>
    </source>
</reference>
<comment type="caution">
    <text evidence="1">The sequence shown here is derived from an EMBL/GenBank/DDBJ whole genome shotgun (WGS) entry which is preliminary data.</text>
</comment>